<evidence type="ECO:0000256" key="7">
    <source>
        <dbReference type="ARBA" id="ARBA00023150"/>
    </source>
</evidence>
<gene>
    <name evidence="9" type="ORF">ENT87_03945</name>
    <name evidence="10" type="ORF">ENU30_03275</name>
</gene>
<dbReference type="GO" id="GO:0005525">
    <property type="term" value="F:GTP binding"/>
    <property type="evidence" value="ECO:0007669"/>
    <property type="project" value="UniProtKB-KW"/>
</dbReference>
<dbReference type="GO" id="GO:0016779">
    <property type="term" value="F:nucleotidyltransferase activity"/>
    <property type="evidence" value="ECO:0007669"/>
    <property type="project" value="UniProtKB-KW"/>
</dbReference>
<sequence length="198" mass="22231">MVVVVILAGGMSTRFLAGDKLLYPIKGKPMIKYVIDSISRCKHITKVVAISSQSNINSVNEYVETLQDPFQIGPLGAVYIALKTFSEALIIGGDMPYIDCTCLDIILEHCKNSRNIFACMPQYDDYLEPLLSLYRRSMLDAIEYGIANGILSLQKLIKVLKIPIKTISIYNLHILKKCLTNVNSIDDIRYCDLHQILT</sequence>
<keyword evidence="3" id="KW-0479">Metal-binding</keyword>
<evidence type="ECO:0000259" key="8">
    <source>
        <dbReference type="Pfam" id="PF12804"/>
    </source>
</evidence>
<evidence type="ECO:0000256" key="1">
    <source>
        <dbReference type="ARBA" id="ARBA00022490"/>
    </source>
</evidence>
<dbReference type="InterPro" id="IPR013482">
    <property type="entry name" value="Molybde_CF_guanTrfase"/>
</dbReference>
<dbReference type="SUPFAM" id="SSF53448">
    <property type="entry name" value="Nucleotide-diphospho-sugar transferases"/>
    <property type="match status" value="1"/>
</dbReference>
<evidence type="ECO:0000256" key="5">
    <source>
        <dbReference type="ARBA" id="ARBA00022842"/>
    </source>
</evidence>
<keyword evidence="5" id="KW-0460">Magnesium</keyword>
<evidence type="ECO:0000313" key="10">
    <source>
        <dbReference type="EMBL" id="HGQ17991.1"/>
    </source>
</evidence>
<name>A0A7J3I7B8_9CREN</name>
<keyword evidence="4" id="KW-0547">Nucleotide-binding</keyword>
<dbReference type="AlphaFoldDB" id="A0A7J3I7B8"/>
<dbReference type="InterPro" id="IPR025877">
    <property type="entry name" value="MobA-like_NTP_Trfase"/>
</dbReference>
<organism evidence="9">
    <name type="scientific">Ignisphaera aggregans</name>
    <dbReference type="NCBI Taxonomy" id="334771"/>
    <lineage>
        <taxon>Archaea</taxon>
        <taxon>Thermoproteota</taxon>
        <taxon>Thermoprotei</taxon>
        <taxon>Desulfurococcales</taxon>
        <taxon>Desulfurococcaceae</taxon>
        <taxon>Ignisphaera</taxon>
    </lineage>
</organism>
<dbReference type="GO" id="GO:0046872">
    <property type="term" value="F:metal ion binding"/>
    <property type="evidence" value="ECO:0007669"/>
    <property type="project" value="UniProtKB-KW"/>
</dbReference>
<dbReference type="Gene3D" id="3.90.550.10">
    <property type="entry name" value="Spore Coat Polysaccharide Biosynthesis Protein SpsA, Chain A"/>
    <property type="match status" value="1"/>
</dbReference>
<dbReference type="EMBL" id="DTBZ01000072">
    <property type="protein sequence ID" value="HGQ17991.1"/>
    <property type="molecule type" value="Genomic_DNA"/>
</dbReference>
<evidence type="ECO:0000256" key="6">
    <source>
        <dbReference type="ARBA" id="ARBA00023134"/>
    </source>
</evidence>
<keyword evidence="1" id="KW-0963">Cytoplasm</keyword>
<feature type="domain" description="MobA-like NTP transferase" evidence="8">
    <location>
        <begin position="4"/>
        <end position="145"/>
    </location>
</feature>
<keyword evidence="9" id="KW-0548">Nucleotidyltransferase</keyword>
<evidence type="ECO:0000256" key="4">
    <source>
        <dbReference type="ARBA" id="ARBA00022741"/>
    </source>
</evidence>
<dbReference type="InterPro" id="IPR029044">
    <property type="entry name" value="Nucleotide-diphossugar_trans"/>
</dbReference>
<keyword evidence="7" id="KW-0501">Molybdenum cofactor biosynthesis</keyword>
<dbReference type="GO" id="GO:0006777">
    <property type="term" value="P:Mo-molybdopterin cofactor biosynthetic process"/>
    <property type="evidence" value="ECO:0007669"/>
    <property type="project" value="UniProtKB-KW"/>
</dbReference>
<accession>A0A7J3I7B8</accession>
<proteinExistence type="predicted"/>
<evidence type="ECO:0000256" key="3">
    <source>
        <dbReference type="ARBA" id="ARBA00022723"/>
    </source>
</evidence>
<reference evidence="9" key="1">
    <citation type="journal article" date="2020" name="mSystems">
        <title>Genome- and Community-Level Interaction Insights into Carbon Utilization and Element Cycling Functions of Hydrothermarchaeota in Hydrothermal Sediment.</title>
        <authorList>
            <person name="Zhou Z."/>
            <person name="Liu Y."/>
            <person name="Xu W."/>
            <person name="Pan J."/>
            <person name="Luo Z.H."/>
            <person name="Li M."/>
        </authorList>
    </citation>
    <scope>NUCLEOTIDE SEQUENCE [LARGE SCALE GENOMIC DNA]</scope>
    <source>
        <strain evidence="9">SpSt-618</strain>
        <strain evidence="10">SpSt-657</strain>
    </source>
</reference>
<dbReference type="CDD" id="cd02503">
    <property type="entry name" value="MobA"/>
    <property type="match status" value="1"/>
</dbReference>
<dbReference type="Pfam" id="PF12804">
    <property type="entry name" value="NTP_transf_3"/>
    <property type="match status" value="1"/>
</dbReference>
<dbReference type="PANTHER" id="PTHR19136:SF81">
    <property type="entry name" value="MOLYBDENUM COFACTOR GUANYLYLTRANSFERASE"/>
    <property type="match status" value="1"/>
</dbReference>
<dbReference type="PANTHER" id="PTHR19136">
    <property type="entry name" value="MOLYBDENUM COFACTOR GUANYLYLTRANSFERASE"/>
    <property type="match status" value="1"/>
</dbReference>
<evidence type="ECO:0000256" key="2">
    <source>
        <dbReference type="ARBA" id="ARBA00022679"/>
    </source>
</evidence>
<comment type="caution">
    <text evidence="9">The sequence shown here is derived from an EMBL/GenBank/DDBJ whole genome shotgun (WGS) entry which is preliminary data.</text>
</comment>
<protein>
    <submittedName>
        <fullName evidence="9">Molybdenum cofactor guanylyltransferase</fullName>
    </submittedName>
</protein>
<keyword evidence="6" id="KW-0342">GTP-binding</keyword>
<dbReference type="EMBL" id="DTAI01000115">
    <property type="protein sequence ID" value="HGN36684.1"/>
    <property type="molecule type" value="Genomic_DNA"/>
</dbReference>
<keyword evidence="2 9" id="KW-0808">Transferase</keyword>
<evidence type="ECO:0000313" key="9">
    <source>
        <dbReference type="EMBL" id="HGN36684.1"/>
    </source>
</evidence>